<reference evidence="3" key="1">
    <citation type="journal article" date="2019" name="Int. J. Syst. Evol. Microbiol.">
        <title>The Global Catalogue of Microorganisms (GCM) 10K type strain sequencing project: providing services to taxonomists for standard genome sequencing and annotation.</title>
        <authorList>
            <consortium name="The Broad Institute Genomics Platform"/>
            <consortium name="The Broad Institute Genome Sequencing Center for Infectious Disease"/>
            <person name="Wu L."/>
            <person name="Ma J."/>
        </authorList>
    </citation>
    <scope>NUCLEOTIDE SEQUENCE [LARGE SCALE GENOMIC DNA]</scope>
    <source>
        <strain evidence="3">JCM 17137</strain>
    </source>
</reference>
<keyword evidence="3" id="KW-1185">Reference proteome</keyword>
<feature type="domain" description="DUF6194" evidence="1">
    <location>
        <begin position="1"/>
        <end position="91"/>
    </location>
</feature>
<evidence type="ECO:0000313" key="3">
    <source>
        <dbReference type="Proteomes" id="UP001500908"/>
    </source>
</evidence>
<comment type="caution">
    <text evidence="2">The sequence shown here is derived from an EMBL/GenBank/DDBJ whole genome shotgun (WGS) entry which is preliminary data.</text>
</comment>
<dbReference type="Proteomes" id="UP001500908">
    <property type="component" value="Unassembled WGS sequence"/>
</dbReference>
<proteinExistence type="predicted"/>
<organism evidence="2 3">
    <name type="scientific">Salinactinospora qingdaonensis</name>
    <dbReference type="NCBI Taxonomy" id="702744"/>
    <lineage>
        <taxon>Bacteria</taxon>
        <taxon>Bacillati</taxon>
        <taxon>Actinomycetota</taxon>
        <taxon>Actinomycetes</taxon>
        <taxon>Streptosporangiales</taxon>
        <taxon>Nocardiopsidaceae</taxon>
        <taxon>Salinactinospora</taxon>
    </lineage>
</organism>
<dbReference type="InterPro" id="IPR045676">
    <property type="entry name" value="DUF6194"/>
</dbReference>
<sequence length="91" mass="9830">MTEDDIISFATAMAGVVKITASADDGAPEMAWGDSFFYYAPDGTPSRRQMPFATLVVSDYEGFDTASNLDRAGVFRLNIGVGRTVFHELLG</sequence>
<dbReference type="Pfam" id="PF19694">
    <property type="entry name" value="DUF6194"/>
    <property type="match status" value="1"/>
</dbReference>
<evidence type="ECO:0000259" key="1">
    <source>
        <dbReference type="Pfam" id="PF19694"/>
    </source>
</evidence>
<protein>
    <recommendedName>
        <fullName evidence="1">DUF6194 domain-containing protein</fullName>
    </recommendedName>
</protein>
<gene>
    <name evidence="2" type="ORF">GCM10022402_36410</name>
</gene>
<accession>A0ABP7G4P0</accession>
<dbReference type="EMBL" id="BAABDD010000019">
    <property type="protein sequence ID" value="GAA3754468.1"/>
    <property type="molecule type" value="Genomic_DNA"/>
</dbReference>
<evidence type="ECO:0000313" key="2">
    <source>
        <dbReference type="EMBL" id="GAA3754468.1"/>
    </source>
</evidence>
<name>A0ABP7G4P0_9ACTN</name>